<comment type="caution">
    <text evidence="1">The sequence shown here is derived from an EMBL/GenBank/DDBJ whole genome shotgun (WGS) entry which is preliminary data.</text>
</comment>
<dbReference type="Proteomes" id="UP001056120">
    <property type="component" value="Linkage Group LG22"/>
</dbReference>
<dbReference type="EMBL" id="CM042039">
    <property type="protein sequence ID" value="KAI3726056.1"/>
    <property type="molecule type" value="Genomic_DNA"/>
</dbReference>
<reference evidence="1 2" key="2">
    <citation type="journal article" date="2022" name="Mol. Ecol. Resour.">
        <title>The genomes of chicory, endive, great burdock and yacon provide insights into Asteraceae paleo-polyploidization history and plant inulin production.</title>
        <authorList>
            <person name="Fan W."/>
            <person name="Wang S."/>
            <person name="Wang H."/>
            <person name="Wang A."/>
            <person name="Jiang F."/>
            <person name="Liu H."/>
            <person name="Zhao H."/>
            <person name="Xu D."/>
            <person name="Zhang Y."/>
        </authorList>
    </citation>
    <scope>NUCLEOTIDE SEQUENCE [LARGE SCALE GENOMIC DNA]</scope>
    <source>
        <strain evidence="2">cv. Yunnan</strain>
        <tissue evidence="1">Leaves</tissue>
    </source>
</reference>
<organism evidence="1 2">
    <name type="scientific">Smallanthus sonchifolius</name>
    <dbReference type="NCBI Taxonomy" id="185202"/>
    <lineage>
        <taxon>Eukaryota</taxon>
        <taxon>Viridiplantae</taxon>
        <taxon>Streptophyta</taxon>
        <taxon>Embryophyta</taxon>
        <taxon>Tracheophyta</taxon>
        <taxon>Spermatophyta</taxon>
        <taxon>Magnoliopsida</taxon>
        <taxon>eudicotyledons</taxon>
        <taxon>Gunneridae</taxon>
        <taxon>Pentapetalae</taxon>
        <taxon>asterids</taxon>
        <taxon>campanulids</taxon>
        <taxon>Asterales</taxon>
        <taxon>Asteraceae</taxon>
        <taxon>Asteroideae</taxon>
        <taxon>Heliantheae alliance</taxon>
        <taxon>Millerieae</taxon>
        <taxon>Smallanthus</taxon>
    </lineage>
</organism>
<accession>A0ACB9BVN0</accession>
<evidence type="ECO:0000313" key="1">
    <source>
        <dbReference type="EMBL" id="KAI3726056.1"/>
    </source>
</evidence>
<protein>
    <submittedName>
        <fullName evidence="1">Uncharacterized protein</fullName>
    </submittedName>
</protein>
<name>A0ACB9BVN0_9ASTR</name>
<gene>
    <name evidence="1" type="ORF">L1987_65853</name>
</gene>
<reference evidence="2" key="1">
    <citation type="journal article" date="2022" name="Mol. Ecol. Resour.">
        <title>The genomes of chicory, endive, great burdock and yacon provide insights into Asteraceae palaeo-polyploidization history and plant inulin production.</title>
        <authorList>
            <person name="Fan W."/>
            <person name="Wang S."/>
            <person name="Wang H."/>
            <person name="Wang A."/>
            <person name="Jiang F."/>
            <person name="Liu H."/>
            <person name="Zhao H."/>
            <person name="Xu D."/>
            <person name="Zhang Y."/>
        </authorList>
    </citation>
    <scope>NUCLEOTIDE SEQUENCE [LARGE SCALE GENOMIC DNA]</scope>
    <source>
        <strain evidence="2">cv. Yunnan</strain>
    </source>
</reference>
<proteinExistence type="predicted"/>
<sequence>MVETVLYAVDLFQAIFSEASTVTTSVSTPPYFIPTSVPQLTPETAKFMESIFSTPTSTIQPRTSTSRVSDPKDEQIAKIQANVDALQVQVANLNEMSYT</sequence>
<keyword evidence="2" id="KW-1185">Reference proteome</keyword>
<evidence type="ECO:0000313" key="2">
    <source>
        <dbReference type="Proteomes" id="UP001056120"/>
    </source>
</evidence>